<dbReference type="GO" id="GO:0006357">
    <property type="term" value="P:regulation of transcription by RNA polymerase II"/>
    <property type="evidence" value="ECO:0007669"/>
    <property type="project" value="InterPro"/>
</dbReference>
<comment type="subunit">
    <text evidence="6">Component of the Mediator complex.</text>
</comment>
<keyword evidence="4 6" id="KW-0539">Nucleus</keyword>
<evidence type="ECO:0000256" key="1">
    <source>
        <dbReference type="ARBA" id="ARBA00004123"/>
    </source>
</evidence>
<dbReference type="PANTHER" id="PTHR12465">
    <property type="entry name" value="UBIQUITIN SPECIFIC PROTEASE HOMOLOG 49"/>
    <property type="match status" value="1"/>
</dbReference>
<keyword evidence="6" id="KW-0804">Transcription</keyword>
<comment type="subcellular location">
    <subcellularLocation>
        <location evidence="1 6">Nucleus</location>
    </subcellularLocation>
</comment>
<evidence type="ECO:0000313" key="7">
    <source>
        <dbReference type="EMBL" id="CAL4207870.1"/>
    </source>
</evidence>
<proteinExistence type="inferred from homology"/>
<dbReference type="GO" id="GO:0016592">
    <property type="term" value="C:mediator complex"/>
    <property type="evidence" value="ECO:0007669"/>
    <property type="project" value="InterPro"/>
</dbReference>
<comment type="function">
    <text evidence="6">Component of the Mediator complex, a coactivator involved in the regulated transcription of nearly all RNA polymerase II-dependent genes. Mediator functions as a bridge to convey information from gene-specific regulatory proteins to the basal RNA polymerase II transcription machinery. Mediator is recruited to promoters by direct interactions with regulatory proteins and serves as a scaffold for the assembly of a functional preinitiation complex with RNA polymerase II and the general transcription factors.</text>
</comment>
<dbReference type="Gene3D" id="3.30.310.180">
    <property type="match status" value="1"/>
</dbReference>
<protein>
    <recommendedName>
        <fullName evidence="3 6">Mediator of RNA polymerase II transcription subunit 20</fullName>
    </recommendedName>
    <alternativeName>
        <fullName evidence="5 6">Mediator complex subunit 20</fullName>
    </alternativeName>
</protein>
<evidence type="ECO:0000313" key="8">
    <source>
        <dbReference type="Proteomes" id="UP001497623"/>
    </source>
</evidence>
<evidence type="ECO:0000256" key="3">
    <source>
        <dbReference type="ARBA" id="ARBA00019690"/>
    </source>
</evidence>
<keyword evidence="6" id="KW-0010">Activator</keyword>
<dbReference type="EMBL" id="CAXKWB010083295">
    <property type="protein sequence ID" value="CAL4207870.1"/>
    <property type="molecule type" value="Genomic_DNA"/>
</dbReference>
<accession>A0AAV2SIZ0</accession>
<evidence type="ECO:0000256" key="4">
    <source>
        <dbReference type="ARBA" id="ARBA00023242"/>
    </source>
</evidence>
<dbReference type="InterPro" id="IPR013921">
    <property type="entry name" value="Mediator_Med20"/>
</dbReference>
<comment type="caution">
    <text evidence="7">The sequence shown here is derived from an EMBL/GenBank/DDBJ whole genome shotgun (WGS) entry which is preliminary data.</text>
</comment>
<evidence type="ECO:0000256" key="2">
    <source>
        <dbReference type="ARBA" id="ARBA00010743"/>
    </source>
</evidence>
<keyword evidence="8" id="KW-1185">Reference proteome</keyword>
<evidence type="ECO:0000256" key="5">
    <source>
        <dbReference type="ARBA" id="ARBA00031954"/>
    </source>
</evidence>
<keyword evidence="6" id="KW-0805">Transcription regulation</keyword>
<organism evidence="7 8">
    <name type="scientific">Meganyctiphanes norvegica</name>
    <name type="common">Northern krill</name>
    <name type="synonym">Thysanopoda norvegica</name>
    <dbReference type="NCBI Taxonomy" id="48144"/>
    <lineage>
        <taxon>Eukaryota</taxon>
        <taxon>Metazoa</taxon>
        <taxon>Ecdysozoa</taxon>
        <taxon>Arthropoda</taxon>
        <taxon>Crustacea</taxon>
        <taxon>Multicrustacea</taxon>
        <taxon>Malacostraca</taxon>
        <taxon>Eumalacostraca</taxon>
        <taxon>Eucarida</taxon>
        <taxon>Euphausiacea</taxon>
        <taxon>Euphausiidae</taxon>
        <taxon>Meganyctiphanes</taxon>
    </lineage>
</organism>
<dbReference type="PANTHER" id="PTHR12465:SF0">
    <property type="entry name" value="MEDIATOR OF RNA POLYMERASE II TRANSCRIPTION SUBUNIT 20"/>
    <property type="match status" value="1"/>
</dbReference>
<gene>
    <name evidence="6" type="primary">MED20</name>
    <name evidence="7" type="ORF">MNOR_LOCUS38121</name>
</gene>
<dbReference type="Pfam" id="PF08612">
    <property type="entry name" value="Med20"/>
    <property type="match status" value="1"/>
</dbReference>
<reference evidence="7 8" key="1">
    <citation type="submission" date="2024-05" db="EMBL/GenBank/DDBJ databases">
        <authorList>
            <person name="Wallberg A."/>
        </authorList>
    </citation>
    <scope>NUCLEOTIDE SEQUENCE [LARGE SCALE GENOMIC DNA]</scope>
</reference>
<dbReference type="Proteomes" id="UP001497623">
    <property type="component" value="Unassembled WGS sequence"/>
</dbReference>
<comment type="similarity">
    <text evidence="2 6">Belongs to the Mediator complex subunit 20 family.</text>
</comment>
<dbReference type="GO" id="GO:0003713">
    <property type="term" value="F:transcription coactivator activity"/>
    <property type="evidence" value="ECO:0007669"/>
    <property type="project" value="TreeGrafter"/>
</dbReference>
<dbReference type="AlphaFoldDB" id="A0AAV2SIZ0"/>
<name>A0AAV2SIZ0_MEGNR</name>
<sequence length="216" mass="24352">MGVTVLQVYPDLSRSGVQEMEKLHKRILHLHAQQTGVFAVDCDTYYTTAQTGCGTTRKLHIAHNSETPATTYAVLDTGTKQVTLSADMMFDLMLPRINHMYTAKKNLKIESKGAKFEISDFVVKMGNVYMSGHYKGILIEVEYLPCSVPALCWGLVREFMQSFMGSVVNNQAPPYLQNKFHDIHTPQDVIQQYCEKFNDIREGTAFTHSLATSMES</sequence>
<evidence type="ECO:0000256" key="6">
    <source>
        <dbReference type="RuleBase" id="RU364152"/>
    </source>
</evidence>
<feature type="non-terminal residue" evidence="7">
    <location>
        <position position="216"/>
    </location>
</feature>